<comment type="caution">
    <text evidence="2">The sequence shown here is derived from an EMBL/GenBank/DDBJ whole genome shotgun (WGS) entry which is preliminary data.</text>
</comment>
<evidence type="ECO:0000256" key="1">
    <source>
        <dbReference type="SAM" id="MobiDB-lite"/>
    </source>
</evidence>
<accession>A0ABQ2ERP0</accession>
<gene>
    <name evidence="2" type="ORF">GCM10011583_63030</name>
</gene>
<reference evidence="3" key="1">
    <citation type="journal article" date="2019" name="Int. J. Syst. Evol. Microbiol.">
        <title>The Global Catalogue of Microorganisms (GCM) 10K type strain sequencing project: providing services to taxonomists for standard genome sequencing and annotation.</title>
        <authorList>
            <consortium name="The Broad Institute Genomics Platform"/>
            <consortium name="The Broad Institute Genome Sequencing Center for Infectious Disease"/>
            <person name="Wu L."/>
            <person name="Ma J."/>
        </authorList>
    </citation>
    <scope>NUCLEOTIDE SEQUENCE [LARGE SCALE GENOMIC DNA]</scope>
    <source>
        <strain evidence="3">CGMCC 4.7275</strain>
    </source>
</reference>
<dbReference type="EMBL" id="BMMV01000027">
    <property type="protein sequence ID" value="GGK22468.1"/>
    <property type="molecule type" value="Genomic_DNA"/>
</dbReference>
<proteinExistence type="predicted"/>
<protein>
    <submittedName>
        <fullName evidence="2">Uncharacterized protein</fullName>
    </submittedName>
</protein>
<feature type="region of interest" description="Disordered" evidence="1">
    <location>
        <begin position="1"/>
        <end position="25"/>
    </location>
</feature>
<sequence>MSEAAERDRKGIGGRTGGGPGEDSVSCVALLHNSRKVQAAPGMRARVTTRLTAGFRNGHPAGFRKERPGRPDHPARHS</sequence>
<organism evidence="2 3">
    <name type="scientific">Streptomyces camponoticapitis</name>
    <dbReference type="NCBI Taxonomy" id="1616125"/>
    <lineage>
        <taxon>Bacteria</taxon>
        <taxon>Bacillati</taxon>
        <taxon>Actinomycetota</taxon>
        <taxon>Actinomycetes</taxon>
        <taxon>Kitasatosporales</taxon>
        <taxon>Streptomycetaceae</taxon>
        <taxon>Streptomyces</taxon>
    </lineage>
</organism>
<feature type="compositionally biased region" description="Basic and acidic residues" evidence="1">
    <location>
        <begin position="63"/>
        <end position="78"/>
    </location>
</feature>
<name>A0ABQ2ERP0_9ACTN</name>
<feature type="compositionally biased region" description="Basic and acidic residues" evidence="1">
    <location>
        <begin position="1"/>
        <end position="11"/>
    </location>
</feature>
<dbReference type="Proteomes" id="UP000660265">
    <property type="component" value="Unassembled WGS sequence"/>
</dbReference>
<feature type="region of interest" description="Disordered" evidence="1">
    <location>
        <begin position="50"/>
        <end position="78"/>
    </location>
</feature>
<evidence type="ECO:0000313" key="3">
    <source>
        <dbReference type="Proteomes" id="UP000660265"/>
    </source>
</evidence>
<keyword evidence="3" id="KW-1185">Reference proteome</keyword>
<evidence type="ECO:0000313" key="2">
    <source>
        <dbReference type="EMBL" id="GGK22468.1"/>
    </source>
</evidence>